<dbReference type="InterPro" id="IPR029026">
    <property type="entry name" value="tRNA_m1G_MTases_N"/>
</dbReference>
<dbReference type="GO" id="GO:0008173">
    <property type="term" value="F:RNA methyltransferase activity"/>
    <property type="evidence" value="ECO:0007669"/>
    <property type="project" value="InterPro"/>
</dbReference>
<protein>
    <submittedName>
        <fullName evidence="5">Unannotated protein</fullName>
    </submittedName>
</protein>
<evidence type="ECO:0000313" key="5">
    <source>
        <dbReference type="EMBL" id="CAB5063311.1"/>
    </source>
</evidence>
<accession>A0A6J7UBZ1</accession>
<dbReference type="AlphaFoldDB" id="A0A6J7UBZ1"/>
<dbReference type="InterPro" id="IPR029028">
    <property type="entry name" value="Alpha/beta_knot_MTases"/>
</dbReference>
<dbReference type="InterPro" id="IPR001537">
    <property type="entry name" value="SpoU_MeTrfase"/>
</dbReference>
<reference evidence="5" key="1">
    <citation type="submission" date="2020-05" db="EMBL/GenBank/DDBJ databases">
        <authorList>
            <person name="Chiriac C."/>
            <person name="Salcher M."/>
            <person name="Ghai R."/>
            <person name="Kavagutti S V."/>
        </authorList>
    </citation>
    <scope>NUCLEOTIDE SEQUENCE</scope>
</reference>
<evidence type="ECO:0000256" key="2">
    <source>
        <dbReference type="ARBA" id="ARBA00022679"/>
    </source>
</evidence>
<keyword evidence="2" id="KW-0808">Transferase</keyword>
<gene>
    <name evidence="4" type="ORF">UFOPK1826_00607</name>
    <name evidence="5" type="ORF">UFOPK4345_00537</name>
</gene>
<dbReference type="InterPro" id="IPR029064">
    <property type="entry name" value="Ribosomal_eL30-like_sf"/>
</dbReference>
<sequence length="267" mass="28542">MITTITSSQDPRLDPLRLGERQLTTIAQRRSTLAAGRFIAEGDLVVARALAAGYKPEVVLCDAEQANRFASDITTLGGQCLTADIEIRRDATGLGVPLSALGVFFRPTPLTQDEVLSTAKRIIIAEAIDNPSNIGAIVRCATGLGWDGLICDTTSADPLSRRALRVSMGAAFNFQFARSNNIAETLQNLNQRGFAVLALTPNRLATDLSEVVLEPNRPRALVFGSERAGLSDEALVCANYQVRIEMNPAIDSLNVAAAAAIACYALR</sequence>
<dbReference type="GO" id="GO:0003723">
    <property type="term" value="F:RNA binding"/>
    <property type="evidence" value="ECO:0007669"/>
    <property type="project" value="InterPro"/>
</dbReference>
<dbReference type="Pfam" id="PF00588">
    <property type="entry name" value="SpoU_methylase"/>
    <property type="match status" value="1"/>
</dbReference>
<dbReference type="GO" id="GO:0032259">
    <property type="term" value="P:methylation"/>
    <property type="evidence" value="ECO:0007669"/>
    <property type="project" value="UniProtKB-KW"/>
</dbReference>
<proteinExistence type="predicted"/>
<evidence type="ECO:0000313" key="4">
    <source>
        <dbReference type="EMBL" id="CAB4600177.1"/>
    </source>
</evidence>
<name>A0A6J7UBZ1_9ZZZZ</name>
<dbReference type="PANTHER" id="PTHR43191:SF12">
    <property type="entry name" value="RRNA METHYLASE"/>
    <property type="match status" value="1"/>
</dbReference>
<dbReference type="SUPFAM" id="SSF55315">
    <property type="entry name" value="L30e-like"/>
    <property type="match status" value="1"/>
</dbReference>
<keyword evidence="1" id="KW-0489">Methyltransferase</keyword>
<dbReference type="Gene3D" id="3.40.1280.10">
    <property type="match status" value="1"/>
</dbReference>
<dbReference type="EMBL" id="CAFBQV010000065">
    <property type="protein sequence ID" value="CAB5063311.1"/>
    <property type="molecule type" value="Genomic_DNA"/>
</dbReference>
<dbReference type="GO" id="GO:0006396">
    <property type="term" value="P:RNA processing"/>
    <property type="evidence" value="ECO:0007669"/>
    <property type="project" value="InterPro"/>
</dbReference>
<feature type="domain" description="tRNA/rRNA methyltransferase SpoU type" evidence="3">
    <location>
        <begin position="122"/>
        <end position="264"/>
    </location>
</feature>
<dbReference type="InterPro" id="IPR051259">
    <property type="entry name" value="rRNA_Methyltransferase"/>
</dbReference>
<organism evidence="5">
    <name type="scientific">freshwater metagenome</name>
    <dbReference type="NCBI Taxonomy" id="449393"/>
    <lineage>
        <taxon>unclassified sequences</taxon>
        <taxon>metagenomes</taxon>
        <taxon>ecological metagenomes</taxon>
    </lineage>
</organism>
<evidence type="ECO:0000259" key="3">
    <source>
        <dbReference type="Pfam" id="PF00588"/>
    </source>
</evidence>
<dbReference type="CDD" id="cd18095">
    <property type="entry name" value="SpoU-like_rRNA-MTase"/>
    <property type="match status" value="1"/>
</dbReference>
<dbReference type="SUPFAM" id="SSF75217">
    <property type="entry name" value="alpha/beta knot"/>
    <property type="match status" value="1"/>
</dbReference>
<dbReference type="PANTHER" id="PTHR43191">
    <property type="entry name" value="RRNA METHYLTRANSFERASE 3"/>
    <property type="match status" value="1"/>
</dbReference>
<evidence type="ECO:0000256" key="1">
    <source>
        <dbReference type="ARBA" id="ARBA00022603"/>
    </source>
</evidence>
<dbReference type="EMBL" id="CAEZUN010000058">
    <property type="protein sequence ID" value="CAB4600177.1"/>
    <property type="molecule type" value="Genomic_DNA"/>
</dbReference>